<keyword evidence="4" id="KW-1185">Reference proteome</keyword>
<gene>
    <name evidence="3" type="ORF">GGQ59_002665</name>
</gene>
<proteinExistence type="predicted"/>
<keyword evidence="1" id="KW-0732">Signal</keyword>
<dbReference type="Pfam" id="PF20597">
    <property type="entry name" value="pAdhesive_15"/>
    <property type="match status" value="1"/>
</dbReference>
<evidence type="ECO:0000259" key="2">
    <source>
        <dbReference type="Pfam" id="PF20597"/>
    </source>
</evidence>
<comment type="caution">
    <text evidence="3">The sequence shown here is derived from an EMBL/GenBank/DDBJ whole genome shotgun (WGS) entry which is preliminary data.</text>
</comment>
<dbReference type="EMBL" id="JACHOB010000006">
    <property type="protein sequence ID" value="MBB4660121.1"/>
    <property type="molecule type" value="Genomic_DNA"/>
</dbReference>
<feature type="chain" id="PRO_5032572430" evidence="1">
    <location>
        <begin position="22"/>
        <end position="306"/>
    </location>
</feature>
<feature type="domain" description="Choice-of-anchor A" evidence="2">
    <location>
        <begin position="27"/>
        <end position="264"/>
    </location>
</feature>
<feature type="signal peptide" evidence="1">
    <location>
        <begin position="1"/>
        <end position="21"/>
    </location>
</feature>
<dbReference type="Proteomes" id="UP000563524">
    <property type="component" value="Unassembled WGS sequence"/>
</dbReference>
<reference evidence="3 4" key="1">
    <citation type="submission" date="2020-08" db="EMBL/GenBank/DDBJ databases">
        <title>Genomic Encyclopedia of Type Strains, Phase IV (KMG-IV): sequencing the most valuable type-strain genomes for metagenomic binning, comparative biology and taxonomic classification.</title>
        <authorList>
            <person name="Goeker M."/>
        </authorList>
    </citation>
    <scope>NUCLEOTIDE SEQUENCE [LARGE SCALE GENOMIC DNA]</scope>
    <source>
        <strain evidence="3 4">DSM 102850</strain>
    </source>
</reference>
<protein>
    <submittedName>
        <fullName evidence="3">Choice-of-anchor A domain-containing protein</fullName>
    </submittedName>
</protein>
<evidence type="ECO:0000313" key="4">
    <source>
        <dbReference type="Proteomes" id="UP000563524"/>
    </source>
</evidence>
<sequence length="306" mass="30390">MTKRILAAALAASLLSTTAHAAPVAADLLAQYNLIVLGDATVSSETEGTVFVGGDLTSDGVYGVNPDRLPNGAEFGASLVVGGDLLGAQYGGVRVFEGDIVIGGNANGRLYNNDGGTITNAPVNVSGVATAMHGLSTDLARLVDTGGSITGGQNAVLTSAAGADGIAVFDLDASFFSGVSNLSFATGGTTTVVNVSGTDIDLGGGFNFNGPFADVIFNFYEAETIDIGAAFSASLLAPDAAARFTGGRIEGSVVVGSLFQTVEVDGPLFMGDLGGAPVPLPAPALLMATGLAGLVGARRARKAQEA</sequence>
<organism evidence="3 4">
    <name type="scientific">Parvularcula dongshanensis</name>
    <dbReference type="NCBI Taxonomy" id="1173995"/>
    <lineage>
        <taxon>Bacteria</taxon>
        <taxon>Pseudomonadati</taxon>
        <taxon>Pseudomonadota</taxon>
        <taxon>Alphaproteobacteria</taxon>
        <taxon>Parvularculales</taxon>
        <taxon>Parvularculaceae</taxon>
        <taxon>Parvularcula</taxon>
    </lineage>
</organism>
<evidence type="ECO:0000313" key="3">
    <source>
        <dbReference type="EMBL" id="MBB4660121.1"/>
    </source>
</evidence>
<dbReference type="RefSeq" id="WP_183819385.1">
    <property type="nucleotide sequence ID" value="NZ_JACHOB010000006.1"/>
</dbReference>
<dbReference type="InterPro" id="IPR026588">
    <property type="entry name" value="Choice_anch_A"/>
</dbReference>
<name>A0A840I782_9PROT</name>
<evidence type="ECO:0000256" key="1">
    <source>
        <dbReference type="SAM" id="SignalP"/>
    </source>
</evidence>
<accession>A0A840I782</accession>
<dbReference type="NCBIfam" id="TIGR04215">
    <property type="entry name" value="choice_anch_A"/>
    <property type="match status" value="1"/>
</dbReference>
<dbReference type="AlphaFoldDB" id="A0A840I782"/>